<evidence type="ECO:0000313" key="1">
    <source>
        <dbReference type="EMBL" id="NMP25431.1"/>
    </source>
</evidence>
<keyword evidence="2" id="KW-1185">Reference proteome</keyword>
<dbReference type="Pfam" id="PF05638">
    <property type="entry name" value="T6SS_HCP"/>
    <property type="match status" value="1"/>
</dbReference>
<dbReference type="SUPFAM" id="SSF141452">
    <property type="entry name" value="Hcp1-like"/>
    <property type="match status" value="1"/>
</dbReference>
<comment type="caution">
    <text evidence="1">The sequence shown here is derived from an EMBL/GenBank/DDBJ whole genome shotgun (WGS) entry which is preliminary data.</text>
</comment>
<dbReference type="Proteomes" id="UP000585363">
    <property type="component" value="Unassembled WGS sequence"/>
</dbReference>
<reference evidence="1 2" key="1">
    <citation type="submission" date="2020-01" db="EMBL/GenBank/DDBJ databases">
        <authorList>
            <person name="Lee S.D."/>
        </authorList>
    </citation>
    <scope>NUCLEOTIDE SEQUENCE [LARGE SCALE GENOMIC DNA]</scope>
    <source>
        <strain evidence="1 2">SAP-1</strain>
    </source>
</reference>
<reference evidence="1 2" key="2">
    <citation type="submission" date="2020-06" db="EMBL/GenBank/DDBJ databases">
        <title>Polyphasic characterization of a Rahnella strain isolated from tree sap.</title>
        <authorList>
            <person name="Kim I.S."/>
        </authorList>
    </citation>
    <scope>NUCLEOTIDE SEQUENCE [LARGE SCALE GENOMIC DNA]</scope>
    <source>
        <strain evidence="1 2">SAP-1</strain>
    </source>
</reference>
<evidence type="ECO:0000313" key="2">
    <source>
        <dbReference type="Proteomes" id="UP000585363"/>
    </source>
</evidence>
<accession>A0A848ME16</accession>
<dbReference type="AlphaFoldDB" id="A0A848ME16"/>
<protein>
    <submittedName>
        <fullName evidence="1">Type VI secretion system tube protein Hcp</fullName>
    </submittedName>
</protein>
<dbReference type="Gene3D" id="2.30.110.20">
    <property type="entry name" value="Hcp1-like"/>
    <property type="match status" value="1"/>
</dbReference>
<dbReference type="RefSeq" id="WP_169401135.1">
    <property type="nucleotide sequence ID" value="NZ_JAADJU010000001.1"/>
</dbReference>
<dbReference type="InterPro" id="IPR036624">
    <property type="entry name" value="Hcp1-lik_sf"/>
</dbReference>
<proteinExistence type="predicted"/>
<gene>
    <name evidence="1" type="primary">hcp</name>
    <name evidence="1" type="ORF">GW590_00805</name>
</gene>
<dbReference type="EMBL" id="JAADJU010000001">
    <property type="protein sequence ID" value="NMP25431.1"/>
    <property type="molecule type" value="Genomic_DNA"/>
</dbReference>
<dbReference type="PANTHER" id="PTHR34319:SF6">
    <property type="entry name" value="MAJOR EXPORTED PROTEIN"/>
    <property type="match status" value="1"/>
</dbReference>
<sequence length="159" mass="17872">MSNPAYLWLTDENNSPIVGSSLVSGRVGAIELKSFTHNISIPADNQTGRLTGTRVHSPILFQKEFDRVTPFLYKALSQGATLKSATIKMYQIIEAGIEQEYFNIILGNVKITSITPDLYAGSMTGTHLESIMLRYESITWKHVDGNIQYTDEWNHRATY</sequence>
<dbReference type="PANTHER" id="PTHR34319">
    <property type="entry name" value="MAJOR EXPORTED PROTEIN"/>
    <property type="match status" value="1"/>
</dbReference>
<organism evidence="1 2">
    <name type="scientific">Rouxiella aceris</name>
    <dbReference type="NCBI Taxonomy" id="2703884"/>
    <lineage>
        <taxon>Bacteria</taxon>
        <taxon>Pseudomonadati</taxon>
        <taxon>Pseudomonadota</taxon>
        <taxon>Gammaproteobacteria</taxon>
        <taxon>Enterobacterales</taxon>
        <taxon>Yersiniaceae</taxon>
        <taxon>Rouxiella</taxon>
    </lineage>
</organism>
<dbReference type="InterPro" id="IPR052947">
    <property type="entry name" value="T6SS_Hcp1_domain"/>
</dbReference>
<dbReference type="NCBIfam" id="TIGR03344">
    <property type="entry name" value="VI_effect_Hcp1"/>
    <property type="match status" value="1"/>
</dbReference>
<dbReference type="InterPro" id="IPR008514">
    <property type="entry name" value="T6SS_Hcp"/>
</dbReference>
<name>A0A848ME16_9GAMM</name>